<name>A0A5E4ZG78_9BURK</name>
<dbReference type="Gene3D" id="1.20.1280.80">
    <property type="match status" value="1"/>
</dbReference>
<dbReference type="GO" id="GO:0019867">
    <property type="term" value="C:outer membrane"/>
    <property type="evidence" value="ECO:0007669"/>
    <property type="project" value="InterPro"/>
</dbReference>
<dbReference type="Pfam" id="PF07201">
    <property type="entry name" value="HrpJ"/>
    <property type="match status" value="1"/>
</dbReference>
<gene>
    <name evidence="2" type="ORF">PTE30175_05397</name>
</gene>
<feature type="domain" description="Hypersensitivity response secretion-like HrpJ" evidence="1">
    <location>
        <begin position="63"/>
        <end position="217"/>
    </location>
</feature>
<dbReference type="SUPFAM" id="SSF140591">
    <property type="entry name" value="Type III secretion system domain"/>
    <property type="match status" value="1"/>
</dbReference>
<dbReference type="GO" id="GO:0046903">
    <property type="term" value="P:secretion"/>
    <property type="evidence" value="ECO:0007669"/>
    <property type="project" value="InterPro"/>
</dbReference>
<accession>A0A5E4ZG78</accession>
<reference evidence="2 3" key="1">
    <citation type="submission" date="2019-08" db="EMBL/GenBank/DDBJ databases">
        <authorList>
            <person name="Peeters C."/>
        </authorList>
    </citation>
    <scope>NUCLEOTIDE SEQUENCE [LARGE SCALE GENOMIC DNA]</scope>
    <source>
        <strain evidence="2 3">LMG 30175</strain>
    </source>
</reference>
<protein>
    <submittedName>
        <fullName evidence="2">SepL/TyeA/HrpJ family type III secretion system gatekeeper</fullName>
    </submittedName>
</protein>
<dbReference type="RefSeq" id="WP_191629240.1">
    <property type="nucleotide sequence ID" value="NZ_CABPRZ010000040.1"/>
</dbReference>
<organism evidence="2 3">
    <name type="scientific">Pandoraea terrae</name>
    <dbReference type="NCBI Taxonomy" id="1537710"/>
    <lineage>
        <taxon>Bacteria</taxon>
        <taxon>Pseudomonadati</taxon>
        <taxon>Pseudomonadota</taxon>
        <taxon>Betaproteobacteria</taxon>
        <taxon>Burkholderiales</taxon>
        <taxon>Burkholderiaceae</taxon>
        <taxon>Pandoraea</taxon>
    </lineage>
</organism>
<dbReference type="InterPro" id="IPR038347">
    <property type="entry name" value="TyeA_sf"/>
</dbReference>
<evidence type="ECO:0000313" key="3">
    <source>
        <dbReference type="Proteomes" id="UP000414233"/>
    </source>
</evidence>
<evidence type="ECO:0000313" key="2">
    <source>
        <dbReference type="EMBL" id="VVE59183.1"/>
    </source>
</evidence>
<evidence type="ECO:0000259" key="1">
    <source>
        <dbReference type="Pfam" id="PF07201"/>
    </source>
</evidence>
<proteinExistence type="predicted"/>
<dbReference type="Proteomes" id="UP000414233">
    <property type="component" value="Unassembled WGS sequence"/>
</dbReference>
<keyword evidence="3" id="KW-1185">Reference proteome</keyword>
<dbReference type="AlphaFoldDB" id="A0A5E4ZG78"/>
<dbReference type="EMBL" id="CABPRZ010000040">
    <property type="protein sequence ID" value="VVE59183.1"/>
    <property type="molecule type" value="Genomic_DNA"/>
</dbReference>
<sequence length="365" mass="40409">MADSLTPRVRTAPPAATALDQILDEEWHELEGEGSQAPRQILPPQTHMAQVITSAAHDEDSAVAESRENLSLALGTRFRRPGREDVRDDRVRGRLLLEQLARQVNRINPAHLHAMQERFPDLPAVPDPLALLRREGVSAGASALILAFWLGRPGLDETQRRRLRRALDDATCAEGWALELFGEWVCGDTTPALSRQLAQLYRHASCREQSMAQWFDACRQMPDRGKRLEALLRTLGFELGAQGAAAESARLATVIEDVRRVLLFMTLESQCAVAAGVVGIDTDTMIAEMLAMLDQPWMDAGWLAMRSARLGVTSPERSYALTRELTTLTQWTHDACFRDGGQREMLLTALAKRRSALAGAGDDND</sequence>
<dbReference type="InterPro" id="IPR010812">
    <property type="entry name" value="HrpJ-like"/>
</dbReference>